<reference evidence="1" key="1">
    <citation type="submission" date="2020-12" db="EMBL/GenBank/DDBJ databases">
        <title>Complete genome sequence of bovine adenovirus type 7 strain Fukuroi.</title>
        <authorList>
            <person name="Kumagai A."/>
            <person name="Hatama S."/>
        </authorList>
    </citation>
    <scope>NUCLEOTIDE SEQUENCE [LARGE SCALE GENOMIC DNA]</scope>
    <source>
        <strain evidence="1">Fukuroi</strain>
    </source>
</reference>
<name>A0A7R7IZU8_ADEB7</name>
<dbReference type="Proteomes" id="UP000595620">
    <property type="component" value="Segment"/>
</dbReference>
<sequence>MHFLLKSAMSQHANSCLKTGCDLHLCSKIDVKVLKNTMFHYITLNFTIVHHIKHCSFSKVFTAFIRCSCRKPFTVQCFLNAVNCICKSESSLKYATENFQKDRLFDVLLKHHAPFENNCLSVQCLLTGFWNLVASVNILNKHFYVIKEEILYGQFVESKTKCRLKLKQILRGECFCANPLSDLCLSSLLTEMCKLIFFYF</sequence>
<keyword evidence="2" id="KW-1185">Reference proteome</keyword>
<organismHost>
    <name type="scientific">Bos taurus</name>
    <name type="common">Bovine</name>
    <dbReference type="NCBI Taxonomy" id="9913"/>
</organismHost>
<organism evidence="1">
    <name type="scientific">Bovine adenovirus 7</name>
    <name type="common">BAdV-7</name>
    <dbReference type="NCBI Taxonomy" id="10511"/>
    <lineage>
        <taxon>Viruses</taxon>
        <taxon>Varidnaviria</taxon>
        <taxon>Bamfordvirae</taxon>
        <taxon>Preplasmiviricota</taxon>
        <taxon>Polisuviricotina</taxon>
        <taxon>Pharingeaviricetes</taxon>
        <taxon>Rowavirales</taxon>
        <taxon>Adenoviridae</taxon>
        <taxon>Barthadenovirus</taxon>
        <taxon>Barthadenovirus bosseptimum</taxon>
        <taxon>Bovine adenovirus F</taxon>
    </lineage>
</organism>
<evidence type="ECO:0000313" key="2">
    <source>
        <dbReference type="Proteomes" id="UP000595620"/>
    </source>
</evidence>
<gene>
    <name evidence="1" type="primary">RH5</name>
</gene>
<proteinExistence type="predicted"/>
<dbReference type="EMBL" id="LC597488">
    <property type="protein sequence ID" value="BCO10942.1"/>
    <property type="molecule type" value="Genomic_DNA"/>
</dbReference>
<protein>
    <submittedName>
        <fullName evidence="1">RH5 protein</fullName>
    </submittedName>
</protein>
<evidence type="ECO:0000313" key="1">
    <source>
        <dbReference type="EMBL" id="BCO10942.1"/>
    </source>
</evidence>
<accession>A0A7R7IZU8</accession>